<protein>
    <recommendedName>
        <fullName evidence="3">TgtA5 cluster protein 2</fullName>
    </recommendedName>
</protein>
<gene>
    <name evidence="1" type="ORF">QWU01_23305</name>
</gene>
<evidence type="ECO:0000313" key="1">
    <source>
        <dbReference type="EMBL" id="MDW3779730.1"/>
    </source>
</evidence>
<dbReference type="EMBL" id="JAUEQX010000023">
    <property type="protein sequence ID" value="MDW3779730.1"/>
    <property type="molecule type" value="Genomic_DNA"/>
</dbReference>
<dbReference type="RefSeq" id="WP_318243215.1">
    <property type="nucleotide sequence ID" value="NZ_JAMWJA010000011.1"/>
</dbReference>
<sequence length="203" mass="22611">MKEPGKATEAWRRRIRAADGQIFTGDLYQGLHWQRARGVAHRHAAVELWAVSAGLGLRHATDPAVPYECTFHGLPYAAAEHWRRITETPPLPGRFSTLAELMRNCPHDRFVFAVSPVYLRAIEDDILAGLPALRNADQQLMIATSQGYHGALKRWVTCSHAGMLETLNTNFTALNISLAALLVDKMVASDRDLNKFKMEGTHA</sequence>
<accession>A0AAW9CEC1</accession>
<evidence type="ECO:0008006" key="3">
    <source>
        <dbReference type="Google" id="ProtNLM"/>
    </source>
</evidence>
<organism evidence="1 2">
    <name type="scientific">Kluyvera cryocrescens</name>
    <name type="common">Kluyvera citrophila</name>
    <dbReference type="NCBI Taxonomy" id="580"/>
    <lineage>
        <taxon>Bacteria</taxon>
        <taxon>Pseudomonadati</taxon>
        <taxon>Pseudomonadota</taxon>
        <taxon>Gammaproteobacteria</taxon>
        <taxon>Enterobacterales</taxon>
        <taxon>Enterobacteriaceae</taxon>
        <taxon>Kluyvera</taxon>
    </lineage>
</organism>
<proteinExistence type="predicted"/>
<reference evidence="1" key="1">
    <citation type="journal article" date="2023" name="J Glob Antimicrob Resist">
        <title>Emergence of NDM-1 and KPC-3 carbapenemases in Kluyvera cryocrescens: Investigating genetic heterogeneity and acquisition routes of blaNDM-1 in Enterobacterales species in Portugal.</title>
        <authorList>
            <person name="Loiodice M."/>
            <person name="Ribeiro M."/>
            <person name="Peixe L."/>
            <person name="Novais A."/>
        </authorList>
    </citation>
    <scope>NUCLEOTIDE SEQUENCE</scope>
    <source>
        <strain evidence="1">K629</strain>
    </source>
</reference>
<name>A0AAW9CEC1_KLUCR</name>
<dbReference type="Proteomes" id="UP001276300">
    <property type="component" value="Unassembled WGS sequence"/>
</dbReference>
<evidence type="ECO:0000313" key="2">
    <source>
        <dbReference type="Proteomes" id="UP001276300"/>
    </source>
</evidence>
<comment type="caution">
    <text evidence="1">The sequence shown here is derived from an EMBL/GenBank/DDBJ whole genome shotgun (WGS) entry which is preliminary data.</text>
</comment>
<dbReference type="AlphaFoldDB" id="A0AAW9CEC1"/>